<dbReference type="PaxDb" id="2903-EOD20469"/>
<sequence length="428" mass="45976">MLATALRLQVLKPHATLSCIGEALGGWSLSPHNLTSLLLVLKRRRRWRQALLLVEYAQASGVPLRTMHLNLAISACSRSAPRRALALFAQMGSGEGLAGGVAPDVEAGLSPSGISYNTAISACARRGDWEGALSYFREMEQRQVARNTVTYTAAIDACARGGELQKAITLFTYMEARRRRQQTPPPADGRAAARPPLPTTRLVCGQVAGIKRNPVTYSVAISGCLRNGEPQRGLSLFEQMLERKVPPDAVVYNAAISCAGQLRMPERALALLSEMSNQGLRPTAVSYGAAIAACEKGGDWRTALGLLDRMEKRGLQRNTAPPLLLSVSPPALSRSLLGLSLQVVFSSAISACGSGGQWQRALALLAEMAELGVEQNTITYNAAIQACERAGQWREAIRLFDAMEATGGGGQFELAYDYMRASASFDSR</sequence>
<dbReference type="Pfam" id="PF13041">
    <property type="entry name" value="PPR_2"/>
    <property type="match status" value="2"/>
</dbReference>
<keyword evidence="1" id="KW-0677">Repeat</keyword>
<dbReference type="NCBIfam" id="TIGR00756">
    <property type="entry name" value="PPR"/>
    <property type="match status" value="7"/>
</dbReference>
<feature type="repeat" description="PPR" evidence="2">
    <location>
        <begin position="341"/>
        <end position="375"/>
    </location>
</feature>
<dbReference type="KEGG" id="ehx:EMIHUDRAFT_208331"/>
<evidence type="ECO:0000256" key="1">
    <source>
        <dbReference type="ARBA" id="ARBA00022737"/>
    </source>
</evidence>
<dbReference type="PANTHER" id="PTHR47447:SF28">
    <property type="entry name" value="PENTACOTRIPEPTIDE-REPEAT REGION OF PRORP DOMAIN-CONTAINING PROTEIN"/>
    <property type="match status" value="1"/>
</dbReference>
<dbReference type="InterPro" id="IPR002885">
    <property type="entry name" value="PPR_rpt"/>
</dbReference>
<name>A0A0D3JAD4_EMIH1</name>
<feature type="repeat" description="PPR" evidence="2">
    <location>
        <begin position="112"/>
        <end position="146"/>
    </location>
</feature>
<reference evidence="4" key="1">
    <citation type="journal article" date="2013" name="Nature">
        <title>Pan genome of the phytoplankton Emiliania underpins its global distribution.</title>
        <authorList>
            <person name="Read B.A."/>
            <person name="Kegel J."/>
            <person name="Klute M.J."/>
            <person name="Kuo A."/>
            <person name="Lefebvre S.C."/>
            <person name="Maumus F."/>
            <person name="Mayer C."/>
            <person name="Miller J."/>
            <person name="Monier A."/>
            <person name="Salamov A."/>
            <person name="Young J."/>
            <person name="Aguilar M."/>
            <person name="Claverie J.M."/>
            <person name="Frickenhaus S."/>
            <person name="Gonzalez K."/>
            <person name="Herman E.K."/>
            <person name="Lin Y.C."/>
            <person name="Napier J."/>
            <person name="Ogata H."/>
            <person name="Sarno A.F."/>
            <person name="Shmutz J."/>
            <person name="Schroeder D."/>
            <person name="de Vargas C."/>
            <person name="Verret F."/>
            <person name="von Dassow P."/>
            <person name="Valentin K."/>
            <person name="Van de Peer Y."/>
            <person name="Wheeler G."/>
            <person name="Dacks J.B."/>
            <person name="Delwiche C.F."/>
            <person name="Dyhrman S.T."/>
            <person name="Glockner G."/>
            <person name="John U."/>
            <person name="Richards T."/>
            <person name="Worden A.Z."/>
            <person name="Zhang X."/>
            <person name="Grigoriev I.V."/>
            <person name="Allen A.E."/>
            <person name="Bidle K."/>
            <person name="Borodovsky M."/>
            <person name="Bowler C."/>
            <person name="Brownlee C."/>
            <person name="Cock J.M."/>
            <person name="Elias M."/>
            <person name="Gladyshev V.N."/>
            <person name="Groth M."/>
            <person name="Guda C."/>
            <person name="Hadaegh A."/>
            <person name="Iglesias-Rodriguez M.D."/>
            <person name="Jenkins J."/>
            <person name="Jones B.M."/>
            <person name="Lawson T."/>
            <person name="Leese F."/>
            <person name="Lindquist E."/>
            <person name="Lobanov A."/>
            <person name="Lomsadze A."/>
            <person name="Malik S.B."/>
            <person name="Marsh M.E."/>
            <person name="Mackinder L."/>
            <person name="Mock T."/>
            <person name="Mueller-Roeber B."/>
            <person name="Pagarete A."/>
            <person name="Parker M."/>
            <person name="Probert I."/>
            <person name="Quesneville H."/>
            <person name="Raines C."/>
            <person name="Rensing S.A."/>
            <person name="Riano-Pachon D.M."/>
            <person name="Richier S."/>
            <person name="Rokitta S."/>
            <person name="Shiraiwa Y."/>
            <person name="Soanes D.M."/>
            <person name="van der Giezen M."/>
            <person name="Wahlund T.M."/>
            <person name="Williams B."/>
            <person name="Wilson W."/>
            <person name="Wolfe G."/>
            <person name="Wurch L.L."/>
        </authorList>
    </citation>
    <scope>NUCLEOTIDE SEQUENCE</scope>
</reference>
<accession>A0A0D3JAD4</accession>
<feature type="repeat" description="PPR" evidence="2">
    <location>
        <begin position="248"/>
        <end position="282"/>
    </location>
</feature>
<dbReference type="EnsemblProtists" id="EOD20469">
    <property type="protein sequence ID" value="EOD20469"/>
    <property type="gene ID" value="EMIHUDRAFT_208331"/>
</dbReference>
<feature type="repeat" description="PPR" evidence="2">
    <location>
        <begin position="283"/>
        <end position="317"/>
    </location>
</feature>
<feature type="repeat" description="PPR" evidence="2">
    <location>
        <begin position="147"/>
        <end position="181"/>
    </location>
</feature>
<evidence type="ECO:0000313" key="4">
    <source>
        <dbReference type="Proteomes" id="UP000013827"/>
    </source>
</evidence>
<dbReference type="eggNOG" id="KOG4197">
    <property type="taxonomic scope" value="Eukaryota"/>
</dbReference>
<dbReference type="Pfam" id="PF01535">
    <property type="entry name" value="PPR"/>
    <property type="match status" value="3"/>
</dbReference>
<dbReference type="HOGENOM" id="CLU_641634_0_0_1"/>
<reference evidence="3" key="2">
    <citation type="submission" date="2024-10" db="UniProtKB">
        <authorList>
            <consortium name="EnsemblProtists"/>
        </authorList>
    </citation>
    <scope>IDENTIFICATION</scope>
</reference>
<organism evidence="3 4">
    <name type="scientific">Emiliania huxleyi (strain CCMP1516)</name>
    <dbReference type="NCBI Taxonomy" id="280463"/>
    <lineage>
        <taxon>Eukaryota</taxon>
        <taxon>Haptista</taxon>
        <taxon>Haptophyta</taxon>
        <taxon>Prymnesiophyceae</taxon>
        <taxon>Isochrysidales</taxon>
        <taxon>Noelaerhabdaceae</taxon>
        <taxon>Emiliania</taxon>
    </lineage>
</organism>
<feature type="repeat" description="PPR" evidence="2">
    <location>
        <begin position="213"/>
        <end position="247"/>
    </location>
</feature>
<dbReference type="AlphaFoldDB" id="A0A0D3JAD4"/>
<dbReference type="Gene3D" id="1.25.40.10">
    <property type="entry name" value="Tetratricopeptide repeat domain"/>
    <property type="match status" value="3"/>
</dbReference>
<dbReference type="RefSeq" id="XP_005772898.1">
    <property type="nucleotide sequence ID" value="XM_005772841.1"/>
</dbReference>
<proteinExistence type="predicted"/>
<dbReference type="Proteomes" id="UP000013827">
    <property type="component" value="Unassembled WGS sequence"/>
</dbReference>
<dbReference type="PANTHER" id="PTHR47447">
    <property type="entry name" value="OS03G0856100 PROTEIN"/>
    <property type="match status" value="1"/>
</dbReference>
<keyword evidence="4" id="KW-1185">Reference proteome</keyword>
<dbReference type="STRING" id="2903.R1EI00"/>
<dbReference type="PROSITE" id="PS51375">
    <property type="entry name" value="PPR"/>
    <property type="match status" value="7"/>
</dbReference>
<dbReference type="InterPro" id="IPR011990">
    <property type="entry name" value="TPR-like_helical_dom_sf"/>
</dbReference>
<evidence type="ECO:0000256" key="2">
    <source>
        <dbReference type="PROSITE-ProRule" id="PRU00708"/>
    </source>
</evidence>
<protein>
    <recommendedName>
        <fullName evidence="5">Pentacotripeptide-repeat region of PRORP domain-containing protein</fullName>
    </recommendedName>
</protein>
<evidence type="ECO:0000313" key="3">
    <source>
        <dbReference type="EnsemblProtists" id="EOD20469"/>
    </source>
</evidence>
<evidence type="ECO:0008006" key="5">
    <source>
        <dbReference type="Google" id="ProtNLM"/>
    </source>
</evidence>
<feature type="repeat" description="PPR" evidence="2">
    <location>
        <begin position="376"/>
        <end position="410"/>
    </location>
</feature>
<dbReference type="GeneID" id="17266016"/>